<feature type="compositionally biased region" description="Basic and acidic residues" evidence="1">
    <location>
        <begin position="35"/>
        <end position="50"/>
    </location>
</feature>
<proteinExistence type="predicted"/>
<feature type="region of interest" description="Disordered" evidence="1">
    <location>
        <begin position="29"/>
        <end position="55"/>
    </location>
</feature>
<dbReference type="HOGENOM" id="CLU_2305246_0_0_1"/>
<dbReference type="EMBL" id="GG663368">
    <property type="protein sequence ID" value="EEH06953.1"/>
    <property type="molecule type" value="Genomic_DNA"/>
</dbReference>
<dbReference type="InParanoid" id="C0NPU3"/>
<reference evidence="2" key="1">
    <citation type="submission" date="2009-02" db="EMBL/GenBank/DDBJ databases">
        <title>The Genome Sequence of Ajellomyces capsulatus strain G186AR.</title>
        <authorList>
            <consortium name="The Broad Institute Genome Sequencing Platform"/>
            <person name="Champion M."/>
            <person name="Cuomo C."/>
            <person name="Ma L.-J."/>
            <person name="Henn M.R."/>
            <person name="Sil A."/>
            <person name="Goldman B."/>
            <person name="Young S.K."/>
            <person name="Kodira C.D."/>
            <person name="Zeng Q."/>
            <person name="Koehrsen M."/>
            <person name="Alvarado L."/>
            <person name="Berlin A."/>
            <person name="Borenstein D."/>
            <person name="Chen Z."/>
            <person name="Engels R."/>
            <person name="Freedman E."/>
            <person name="Gellesch M."/>
            <person name="Goldberg J."/>
            <person name="Griggs A."/>
            <person name="Gujja S."/>
            <person name="Heiman D."/>
            <person name="Hepburn T."/>
            <person name="Howarth C."/>
            <person name="Jen D."/>
            <person name="Larson L."/>
            <person name="Lewis B."/>
            <person name="Mehta T."/>
            <person name="Park D."/>
            <person name="Pearson M."/>
            <person name="Roberts A."/>
            <person name="Saif S."/>
            <person name="Shea T."/>
            <person name="Shenoy N."/>
            <person name="Sisk P."/>
            <person name="Stolte C."/>
            <person name="Sykes S."/>
            <person name="Walk T."/>
            <person name="White J."/>
            <person name="Yandava C."/>
            <person name="Klein B."/>
            <person name="McEwen J.G."/>
            <person name="Puccia R."/>
            <person name="Goldman G.H."/>
            <person name="Felipe M.S."/>
            <person name="Nino-Vega G."/>
            <person name="San-Blas G."/>
            <person name="Taylor J."/>
            <person name="Mendoza L."/>
            <person name="Galagan J."/>
            <person name="Nusbaum C."/>
            <person name="Birren B."/>
        </authorList>
    </citation>
    <scope>NUCLEOTIDE SEQUENCE</scope>
    <source>
        <strain evidence="2">G186AR</strain>
    </source>
</reference>
<name>C0NPU3_AJECG</name>
<dbReference type="Proteomes" id="UP000001631">
    <property type="component" value="Unassembled WGS sequence"/>
</dbReference>
<organism evidence="2 3">
    <name type="scientific">Ajellomyces capsulatus (strain G186AR / H82 / ATCC MYA-2454 / RMSCC 2432)</name>
    <name type="common">Darling's disease fungus</name>
    <name type="synonym">Histoplasma capsulatum</name>
    <dbReference type="NCBI Taxonomy" id="447093"/>
    <lineage>
        <taxon>Eukaryota</taxon>
        <taxon>Fungi</taxon>
        <taxon>Dikarya</taxon>
        <taxon>Ascomycota</taxon>
        <taxon>Pezizomycotina</taxon>
        <taxon>Eurotiomycetes</taxon>
        <taxon>Eurotiomycetidae</taxon>
        <taxon>Onygenales</taxon>
        <taxon>Ajellomycetaceae</taxon>
        <taxon>Histoplasma</taxon>
    </lineage>
</organism>
<keyword evidence="3" id="KW-1185">Reference proteome</keyword>
<evidence type="ECO:0000313" key="3">
    <source>
        <dbReference type="Proteomes" id="UP000001631"/>
    </source>
</evidence>
<dbReference type="AlphaFoldDB" id="C0NPU3"/>
<gene>
    <name evidence="2" type="ORF">HCBG_05173</name>
</gene>
<protein>
    <submittedName>
        <fullName evidence="2">Uncharacterized protein</fullName>
    </submittedName>
</protein>
<dbReference type="GeneID" id="69038189"/>
<dbReference type="RefSeq" id="XP_045287434.1">
    <property type="nucleotide sequence ID" value="XM_045432222.1"/>
</dbReference>
<evidence type="ECO:0000256" key="1">
    <source>
        <dbReference type="SAM" id="MobiDB-lite"/>
    </source>
</evidence>
<evidence type="ECO:0000313" key="2">
    <source>
        <dbReference type="EMBL" id="EEH06953.1"/>
    </source>
</evidence>
<accession>C0NPU3</accession>
<sequence length="100" mass="11085">MASTTRHGDTEMDGHRELSRWLAARSRSLGAIEAPRQRGDSGREKREARLRSRQGAMAKLVRGEERRWANELTTAAARVIAGVTFTQLPGTLQGGFHVET</sequence>